<dbReference type="InterPro" id="IPR000073">
    <property type="entry name" value="AB_hydrolase_1"/>
</dbReference>
<dbReference type="PRINTS" id="PR00111">
    <property type="entry name" value="ABHYDROLASE"/>
</dbReference>
<dbReference type="InterPro" id="IPR029058">
    <property type="entry name" value="AB_hydrolase_fold"/>
</dbReference>
<evidence type="ECO:0000313" key="3">
    <source>
        <dbReference type="EMBL" id="PHQ34962.1"/>
    </source>
</evidence>
<evidence type="ECO:0000259" key="2">
    <source>
        <dbReference type="Pfam" id="PF00561"/>
    </source>
</evidence>
<reference evidence="3 4" key="1">
    <citation type="submission" date="2017-06" db="EMBL/GenBank/DDBJ databases">
        <title>Description of Rhodopirellula bahusiensis sp. nov.</title>
        <authorList>
            <person name="Kizina J."/>
            <person name="Harder J."/>
        </authorList>
    </citation>
    <scope>NUCLEOTIDE SEQUENCE [LARGE SCALE GENOMIC DNA]</scope>
    <source>
        <strain evidence="3 4">SWK21</strain>
    </source>
</reference>
<name>A0A2G1W7E5_9BACT</name>
<dbReference type="Pfam" id="PF00561">
    <property type="entry name" value="Abhydrolase_1"/>
    <property type="match status" value="1"/>
</dbReference>
<dbReference type="PRINTS" id="PR00412">
    <property type="entry name" value="EPOXHYDRLASE"/>
</dbReference>
<dbReference type="Gene3D" id="3.40.50.1820">
    <property type="entry name" value="alpha/beta hydrolase"/>
    <property type="match status" value="1"/>
</dbReference>
<evidence type="ECO:0000256" key="1">
    <source>
        <dbReference type="ARBA" id="ARBA00022801"/>
    </source>
</evidence>
<sequence length="287" mass="32399">MFATTANADIEDLIEHGFVQSGAVKIHYVTAGEGPLVVMLHGFPDYWYTWREQIPAIAKDHQVVAIDLRGFNKSDQPEGVENYAMPKLVGDVEAVVKHFGKSQTTVIGHDWGGMIAWSFAMQHPEMTQRLVVLNLPHPACLTRELASNPEQQKASAYARRFQQPDAATDLTAMGLTFWVKDRSSRERYVEAMKRSSIEGMLNYYKANYPSEPYKQQTGFPMVKCPVLMIHGLKDTALLADGLNRTWEYLEKPLTLVTVPNADHFVQQDAPALVTRTIVRWLADQHNN</sequence>
<feature type="domain" description="AB hydrolase-1" evidence="2">
    <location>
        <begin position="35"/>
        <end position="269"/>
    </location>
</feature>
<dbReference type="Proteomes" id="UP000225740">
    <property type="component" value="Unassembled WGS sequence"/>
</dbReference>
<dbReference type="PANTHER" id="PTHR43329">
    <property type="entry name" value="EPOXIDE HYDROLASE"/>
    <property type="match status" value="1"/>
</dbReference>
<keyword evidence="1 3" id="KW-0378">Hydrolase</keyword>
<dbReference type="SUPFAM" id="SSF53474">
    <property type="entry name" value="alpha/beta-Hydrolases"/>
    <property type="match status" value="1"/>
</dbReference>
<dbReference type="InterPro" id="IPR000639">
    <property type="entry name" value="Epox_hydrolase-like"/>
</dbReference>
<dbReference type="AlphaFoldDB" id="A0A2G1W7E5"/>
<protein>
    <submittedName>
        <fullName evidence="3">Alpha/beta hydrolase</fullName>
    </submittedName>
</protein>
<dbReference type="EMBL" id="NIZW01000009">
    <property type="protein sequence ID" value="PHQ34962.1"/>
    <property type="molecule type" value="Genomic_DNA"/>
</dbReference>
<gene>
    <name evidence="3" type="ORF">CEE69_13515</name>
</gene>
<proteinExistence type="predicted"/>
<keyword evidence="4" id="KW-1185">Reference proteome</keyword>
<accession>A0A2G1W7E5</accession>
<organism evidence="3 4">
    <name type="scientific">Rhodopirellula bahusiensis</name>
    <dbReference type="NCBI Taxonomy" id="2014065"/>
    <lineage>
        <taxon>Bacteria</taxon>
        <taxon>Pseudomonadati</taxon>
        <taxon>Planctomycetota</taxon>
        <taxon>Planctomycetia</taxon>
        <taxon>Pirellulales</taxon>
        <taxon>Pirellulaceae</taxon>
        <taxon>Rhodopirellula</taxon>
    </lineage>
</organism>
<comment type="caution">
    <text evidence="3">The sequence shown here is derived from an EMBL/GenBank/DDBJ whole genome shotgun (WGS) entry which is preliminary data.</text>
</comment>
<evidence type="ECO:0000313" key="4">
    <source>
        <dbReference type="Proteomes" id="UP000225740"/>
    </source>
</evidence>
<dbReference type="OrthoDB" id="9773293at2"/>
<dbReference type="GO" id="GO:0016787">
    <property type="term" value="F:hydrolase activity"/>
    <property type="evidence" value="ECO:0007669"/>
    <property type="project" value="UniProtKB-KW"/>
</dbReference>